<accession>A0AAW3PKJ2</accession>
<comment type="caution">
    <text evidence="2">The sequence shown here is derived from an EMBL/GenBank/DDBJ whole genome shotgun (WGS) entry which is preliminary data.</text>
</comment>
<gene>
    <name evidence="2" type="ORF">WL88_08020</name>
</gene>
<dbReference type="AlphaFoldDB" id="A0AAW3PKJ2"/>
<dbReference type="Proteomes" id="UP000063236">
    <property type="component" value="Unassembled WGS sequence"/>
</dbReference>
<sequence length="89" mass="9570">MRGATAATEAGMHASRGTAAHAMPHRRASRPVIAHRDVARRQCCSAPHLCLAASRRIARRARRPCAQRPASLAWRGCTCDSGRHGTAFA</sequence>
<name>A0AAW3PKJ2_9BURK</name>
<reference evidence="2 3" key="1">
    <citation type="submission" date="2015-11" db="EMBL/GenBank/DDBJ databases">
        <title>Expanding the genomic diversity of Burkholderia species for the development of highly accurate diagnostics.</title>
        <authorList>
            <person name="Sahl J."/>
            <person name="Keim P."/>
            <person name="Wagner D."/>
        </authorList>
    </citation>
    <scope>NUCLEOTIDE SEQUENCE [LARGE SCALE GENOMIC DNA]</scope>
    <source>
        <strain evidence="2 3">MSMB378WGS</strain>
    </source>
</reference>
<dbReference type="EMBL" id="LPJV01000014">
    <property type="protein sequence ID" value="KWF57481.1"/>
    <property type="molecule type" value="Genomic_DNA"/>
</dbReference>
<organism evidence="2 3">
    <name type="scientific">Burkholderia diffusa</name>
    <dbReference type="NCBI Taxonomy" id="488732"/>
    <lineage>
        <taxon>Bacteria</taxon>
        <taxon>Pseudomonadati</taxon>
        <taxon>Pseudomonadota</taxon>
        <taxon>Betaproteobacteria</taxon>
        <taxon>Burkholderiales</taxon>
        <taxon>Burkholderiaceae</taxon>
        <taxon>Burkholderia</taxon>
        <taxon>Burkholderia cepacia complex</taxon>
    </lineage>
</organism>
<evidence type="ECO:0000313" key="2">
    <source>
        <dbReference type="EMBL" id="KWF57481.1"/>
    </source>
</evidence>
<feature type="region of interest" description="Disordered" evidence="1">
    <location>
        <begin position="1"/>
        <end position="28"/>
    </location>
</feature>
<evidence type="ECO:0000313" key="3">
    <source>
        <dbReference type="Proteomes" id="UP000063236"/>
    </source>
</evidence>
<proteinExistence type="predicted"/>
<evidence type="ECO:0000256" key="1">
    <source>
        <dbReference type="SAM" id="MobiDB-lite"/>
    </source>
</evidence>
<protein>
    <submittedName>
        <fullName evidence="2">Uncharacterized protein</fullName>
    </submittedName>
</protein>